<accession>A0A2I7SLX3</accession>
<dbReference type="EMBL" id="CP025938">
    <property type="protein sequence ID" value="AUS06864.1"/>
    <property type="molecule type" value="Genomic_DNA"/>
</dbReference>
<proteinExistence type="predicted"/>
<feature type="transmembrane region" description="Helical" evidence="1">
    <location>
        <begin position="192"/>
        <end position="208"/>
    </location>
</feature>
<keyword evidence="1" id="KW-0812">Transmembrane</keyword>
<dbReference type="KEGG" id="taj:C1A40_16060"/>
<reference evidence="3" key="1">
    <citation type="submission" date="2018-01" db="EMBL/GenBank/DDBJ databases">
        <title>Complete genome of Tamlana sp. UJ94.</title>
        <authorList>
            <person name="Jung J."/>
            <person name="Chung D."/>
            <person name="Bae S.S."/>
            <person name="Baek K."/>
        </authorList>
    </citation>
    <scope>NUCLEOTIDE SEQUENCE [LARGE SCALE GENOMIC DNA]</scope>
    <source>
        <strain evidence="3">UJ94</strain>
    </source>
</reference>
<evidence type="ECO:0008006" key="4">
    <source>
        <dbReference type="Google" id="ProtNLM"/>
    </source>
</evidence>
<keyword evidence="1" id="KW-1133">Transmembrane helix</keyword>
<gene>
    <name evidence="2" type="ORF">C1A40_16060</name>
</gene>
<dbReference type="AlphaFoldDB" id="A0A2I7SLX3"/>
<sequence>MTLEITKKEVEKLIKIRENDTVKNHFLTVISRDFQAKGEITSNKIKFWKQGFWNMSTYPIFIFEFNSENHLINITDKINPIGKIFNLIILIPIIFLIVIQFINGSNLIDNWLPFTLFGIILLLLILIVQKVYNFEKQNQLEKIYALLDIETEEKIAEKEWSYKKIITRIFMYPFCIGLILLAIFLLFPDGKIIYAIACLAIAGTYLFSDIKILIGKKTTGNNGYK</sequence>
<keyword evidence="1" id="KW-0472">Membrane</keyword>
<evidence type="ECO:0000256" key="1">
    <source>
        <dbReference type="SAM" id="Phobius"/>
    </source>
</evidence>
<feature type="transmembrane region" description="Helical" evidence="1">
    <location>
        <begin position="169"/>
        <end position="186"/>
    </location>
</feature>
<feature type="transmembrane region" description="Helical" evidence="1">
    <location>
        <begin position="84"/>
        <end position="102"/>
    </location>
</feature>
<keyword evidence="3" id="KW-1185">Reference proteome</keyword>
<evidence type="ECO:0000313" key="3">
    <source>
        <dbReference type="Proteomes" id="UP000236592"/>
    </source>
</evidence>
<protein>
    <recommendedName>
        <fullName evidence="4">DUF443 domain-containing protein</fullName>
    </recommendedName>
</protein>
<name>A0A2I7SLX3_9FLAO</name>
<dbReference type="Proteomes" id="UP000236592">
    <property type="component" value="Chromosome"/>
</dbReference>
<feature type="transmembrane region" description="Helical" evidence="1">
    <location>
        <begin position="114"/>
        <end position="132"/>
    </location>
</feature>
<organism evidence="2 3">
    <name type="scientific">Pseudotamlana carrageenivorans</name>
    <dbReference type="NCBI Taxonomy" id="2069432"/>
    <lineage>
        <taxon>Bacteria</taxon>
        <taxon>Pseudomonadati</taxon>
        <taxon>Bacteroidota</taxon>
        <taxon>Flavobacteriia</taxon>
        <taxon>Flavobacteriales</taxon>
        <taxon>Flavobacteriaceae</taxon>
        <taxon>Pseudotamlana</taxon>
    </lineage>
</organism>
<evidence type="ECO:0000313" key="2">
    <source>
        <dbReference type="EMBL" id="AUS06864.1"/>
    </source>
</evidence>